<gene>
    <name evidence="1" type="ORF">GE300_13390</name>
</gene>
<comment type="caution">
    <text evidence="1">The sequence shown here is derived from an EMBL/GenBank/DDBJ whole genome shotgun (WGS) entry which is preliminary data.</text>
</comment>
<accession>A0A6L5Z243</accession>
<keyword evidence="2" id="KW-1185">Reference proteome</keyword>
<dbReference type="EMBL" id="WIND01000010">
    <property type="protein sequence ID" value="MSU90597.1"/>
    <property type="molecule type" value="Genomic_DNA"/>
</dbReference>
<dbReference type="Proteomes" id="UP000474957">
    <property type="component" value="Unassembled WGS sequence"/>
</dbReference>
<protein>
    <submittedName>
        <fullName evidence="1">Uncharacterized protein</fullName>
    </submittedName>
</protein>
<organism evidence="1 2">
    <name type="scientific">Halovulum marinum</name>
    <dbReference type="NCBI Taxonomy" id="2662447"/>
    <lineage>
        <taxon>Bacteria</taxon>
        <taxon>Pseudomonadati</taxon>
        <taxon>Pseudomonadota</taxon>
        <taxon>Alphaproteobacteria</taxon>
        <taxon>Rhodobacterales</taxon>
        <taxon>Paracoccaceae</taxon>
        <taxon>Halovulum</taxon>
    </lineage>
</organism>
<evidence type="ECO:0000313" key="1">
    <source>
        <dbReference type="EMBL" id="MSU90597.1"/>
    </source>
</evidence>
<sequence length="91" mass="9514">MQITGIPADAIDTFDQDGIEASVTGGFEQLGEADTTDEGFGGHGTIFEDRDLAVTFASQVASTELHLIFNGAVRLERGRVSGVDCGTALHS</sequence>
<dbReference type="AlphaFoldDB" id="A0A6L5Z243"/>
<evidence type="ECO:0000313" key="2">
    <source>
        <dbReference type="Proteomes" id="UP000474957"/>
    </source>
</evidence>
<proteinExistence type="predicted"/>
<name>A0A6L5Z243_9RHOB</name>
<reference evidence="1 2" key="1">
    <citation type="submission" date="2019-10" db="EMBL/GenBank/DDBJ databases">
        <title>Cognatihalovulum marinum gen. nov. sp. nov., a new member of the family Rhodobacteraceae isolated from deep seawater of the Northwest Indian Ocean.</title>
        <authorList>
            <person name="Ruan C."/>
            <person name="Wang J."/>
            <person name="Zheng X."/>
            <person name="Song L."/>
            <person name="Zhu Y."/>
            <person name="Huang Y."/>
            <person name="Lu Z."/>
            <person name="Du W."/>
            <person name="Huang L."/>
            <person name="Dai X."/>
        </authorList>
    </citation>
    <scope>NUCLEOTIDE SEQUENCE [LARGE SCALE GENOMIC DNA]</scope>
    <source>
        <strain evidence="1 2">2CG4</strain>
    </source>
</reference>